<organism evidence="1 2">
    <name type="scientific">Dendrobium nobile</name>
    <name type="common">Orchid</name>
    <dbReference type="NCBI Taxonomy" id="94219"/>
    <lineage>
        <taxon>Eukaryota</taxon>
        <taxon>Viridiplantae</taxon>
        <taxon>Streptophyta</taxon>
        <taxon>Embryophyta</taxon>
        <taxon>Tracheophyta</taxon>
        <taxon>Spermatophyta</taxon>
        <taxon>Magnoliopsida</taxon>
        <taxon>Liliopsida</taxon>
        <taxon>Asparagales</taxon>
        <taxon>Orchidaceae</taxon>
        <taxon>Epidendroideae</taxon>
        <taxon>Malaxideae</taxon>
        <taxon>Dendrobiinae</taxon>
        <taxon>Dendrobium</taxon>
    </lineage>
</organism>
<dbReference type="Proteomes" id="UP000829196">
    <property type="component" value="Unassembled WGS sequence"/>
</dbReference>
<protein>
    <submittedName>
        <fullName evidence="1">Uncharacterized protein</fullName>
    </submittedName>
</protein>
<dbReference type="GO" id="GO:0045332">
    <property type="term" value="P:phospholipid translocation"/>
    <property type="evidence" value="ECO:0007669"/>
    <property type="project" value="TreeGrafter"/>
</dbReference>
<name>A0A8T3BZL8_DENNO</name>
<dbReference type="AlphaFoldDB" id="A0A8T3BZL8"/>
<dbReference type="Gene3D" id="3.40.50.1000">
    <property type="entry name" value="HAD superfamily/HAD-like"/>
    <property type="match status" value="1"/>
</dbReference>
<dbReference type="GO" id="GO:0005886">
    <property type="term" value="C:plasma membrane"/>
    <property type="evidence" value="ECO:0007669"/>
    <property type="project" value="TreeGrafter"/>
</dbReference>
<dbReference type="Gene3D" id="3.40.1110.10">
    <property type="entry name" value="Calcium-transporting ATPase, cytoplasmic domain N"/>
    <property type="match status" value="1"/>
</dbReference>
<dbReference type="PANTHER" id="PTHR24092:SF150">
    <property type="entry name" value="PHOSPHOLIPID-TRANSPORTING ATPASE"/>
    <property type="match status" value="1"/>
</dbReference>
<evidence type="ECO:0000313" key="2">
    <source>
        <dbReference type="Proteomes" id="UP000829196"/>
    </source>
</evidence>
<dbReference type="EMBL" id="JAGYWB010000005">
    <property type="protein sequence ID" value="KAI0522629.1"/>
    <property type="molecule type" value="Genomic_DNA"/>
</dbReference>
<gene>
    <name evidence="1" type="ORF">KFK09_005014</name>
</gene>
<dbReference type="SMR" id="A0A8T3BZL8"/>
<keyword evidence="2" id="KW-1185">Reference proteome</keyword>
<dbReference type="PANTHER" id="PTHR24092">
    <property type="entry name" value="PROBABLE PHOSPHOLIPID-TRANSPORTING ATPASE"/>
    <property type="match status" value="1"/>
</dbReference>
<sequence>MITSELSSARSSIGYAVYTKFGMRNWWYLQPENASTLYNPLMPALSGIFHLVTALIIGCEGLAVCHTTIPEHDEENGTFTYEAESPDEGAFLVAAREFGFEFFKRTQSKYSTWNAEFLRAKTAIGPDRDAQLKQVADMMEGELVFIGATAVEDKLQKGVPQCIDKLAQAGLKIWLLTGDKMETAVNIGFACSLLRLGLKQISISTMNTDFLDQDAKKAFLSCLVSEQTIKDNILLQITNASRTVKLEKDPHAAFALIIDGKALSYALEDDMKHHFLGLAW</sequence>
<dbReference type="GO" id="GO:0000166">
    <property type="term" value="F:nucleotide binding"/>
    <property type="evidence" value="ECO:0007669"/>
    <property type="project" value="InterPro"/>
</dbReference>
<dbReference type="InterPro" id="IPR036412">
    <property type="entry name" value="HAD-like_sf"/>
</dbReference>
<evidence type="ECO:0000313" key="1">
    <source>
        <dbReference type="EMBL" id="KAI0522629.1"/>
    </source>
</evidence>
<dbReference type="OrthoDB" id="377733at2759"/>
<accession>A0A8T3BZL8</accession>
<dbReference type="InterPro" id="IPR023214">
    <property type="entry name" value="HAD_sf"/>
</dbReference>
<dbReference type="InterPro" id="IPR023299">
    <property type="entry name" value="ATPase_P-typ_cyto_dom_N"/>
</dbReference>
<dbReference type="GO" id="GO:0140326">
    <property type="term" value="F:ATPase-coupled intramembrane lipid transporter activity"/>
    <property type="evidence" value="ECO:0007669"/>
    <property type="project" value="TreeGrafter"/>
</dbReference>
<comment type="caution">
    <text evidence="1">The sequence shown here is derived from an EMBL/GenBank/DDBJ whole genome shotgun (WGS) entry which is preliminary data.</text>
</comment>
<proteinExistence type="predicted"/>
<dbReference type="SUPFAM" id="SSF56784">
    <property type="entry name" value="HAD-like"/>
    <property type="match status" value="1"/>
</dbReference>
<reference evidence="1" key="1">
    <citation type="journal article" date="2022" name="Front. Genet.">
        <title>Chromosome-Scale Assembly of the Dendrobium nobile Genome Provides Insights Into the Molecular Mechanism of the Biosynthesis of the Medicinal Active Ingredient of Dendrobium.</title>
        <authorList>
            <person name="Xu Q."/>
            <person name="Niu S.-C."/>
            <person name="Li K.-L."/>
            <person name="Zheng P.-J."/>
            <person name="Zhang X.-J."/>
            <person name="Jia Y."/>
            <person name="Liu Y."/>
            <person name="Niu Y.-X."/>
            <person name="Yu L.-H."/>
            <person name="Chen D.-F."/>
            <person name="Zhang G.-Q."/>
        </authorList>
    </citation>
    <scope>NUCLEOTIDE SEQUENCE</scope>
    <source>
        <tissue evidence="1">Leaf</tissue>
    </source>
</reference>